<dbReference type="AlphaFoldDB" id="A0A6J4UN13"/>
<evidence type="ECO:0000313" key="2">
    <source>
        <dbReference type="EMBL" id="CAA9555362.1"/>
    </source>
</evidence>
<name>A0A6J4UN13_9BACT</name>
<evidence type="ECO:0000256" key="1">
    <source>
        <dbReference type="SAM" id="MobiDB-lite"/>
    </source>
</evidence>
<feature type="region of interest" description="Disordered" evidence="1">
    <location>
        <begin position="1"/>
        <end position="21"/>
    </location>
</feature>
<organism evidence="2">
    <name type="scientific">uncultured Thermomicrobiales bacterium</name>
    <dbReference type="NCBI Taxonomy" id="1645740"/>
    <lineage>
        <taxon>Bacteria</taxon>
        <taxon>Pseudomonadati</taxon>
        <taxon>Thermomicrobiota</taxon>
        <taxon>Thermomicrobia</taxon>
        <taxon>Thermomicrobiales</taxon>
        <taxon>environmental samples</taxon>
    </lineage>
</organism>
<protein>
    <submittedName>
        <fullName evidence="2">Uncharacterized protein</fullName>
    </submittedName>
</protein>
<sequence length="89" mass="9168">MTGMAPSATEVSGSGTEDAGGRCRVIVRGPWEGRRIALGDAAEVVLKAVGAETGGTLSAYECVVPPATGGPPLHLHRGWERRSPSSRGR</sequence>
<dbReference type="InterPro" id="IPR014710">
    <property type="entry name" value="RmlC-like_jellyroll"/>
</dbReference>
<feature type="region of interest" description="Disordered" evidence="1">
    <location>
        <begin position="66"/>
        <end position="89"/>
    </location>
</feature>
<accession>A0A6J4UN13</accession>
<dbReference type="Gene3D" id="2.60.120.10">
    <property type="entry name" value="Jelly Rolls"/>
    <property type="match status" value="1"/>
</dbReference>
<dbReference type="EMBL" id="CADCWF010000131">
    <property type="protein sequence ID" value="CAA9555362.1"/>
    <property type="molecule type" value="Genomic_DNA"/>
</dbReference>
<gene>
    <name evidence="2" type="ORF">AVDCRST_MAG59-2113</name>
</gene>
<proteinExistence type="predicted"/>
<reference evidence="2" key="1">
    <citation type="submission" date="2020-02" db="EMBL/GenBank/DDBJ databases">
        <authorList>
            <person name="Meier V. D."/>
        </authorList>
    </citation>
    <scope>NUCLEOTIDE SEQUENCE</scope>
    <source>
        <strain evidence="2">AVDCRST_MAG59</strain>
    </source>
</reference>